<evidence type="ECO:0000256" key="1">
    <source>
        <dbReference type="SAM" id="MobiDB-lite"/>
    </source>
</evidence>
<proteinExistence type="predicted"/>
<reference evidence="2 3" key="1">
    <citation type="submission" date="2014-07" db="EMBL/GenBank/DDBJ databases">
        <title>The Complete Genome of Enterotoxigenic Escherichia coli Siphophage Seurat.</title>
        <authorList>
            <person name="Doan D.P."/>
            <person name="Lessor L.E."/>
            <person name="Hernandez A.C."/>
            <person name="Everett G.F.K."/>
        </authorList>
    </citation>
    <scope>NUCLEOTIDE SEQUENCE [LARGE SCALE GENOMIC DNA]</scope>
</reference>
<accession>A0A0A0RW51</accession>
<dbReference type="EMBL" id="KM236243">
    <property type="protein sequence ID" value="AIW03933.1"/>
    <property type="molecule type" value="Genomic_DNA"/>
</dbReference>
<organism evidence="2 3">
    <name type="scientific">Escherichia phage Seurat</name>
    <dbReference type="NCBI Taxonomy" id="1540098"/>
    <lineage>
        <taxon>Viruses</taxon>
        <taxon>Duplodnaviria</taxon>
        <taxon>Heunggongvirae</taxon>
        <taxon>Uroviricota</taxon>
        <taxon>Caudoviricetes</taxon>
        <taxon>Queuovirinae</taxon>
        <taxon>Seuratvirus</taxon>
        <taxon>Seuratvirus seurat</taxon>
    </lineage>
</organism>
<evidence type="ECO:0000313" key="2">
    <source>
        <dbReference type="EMBL" id="AIW03933.1"/>
    </source>
</evidence>
<dbReference type="KEGG" id="vg:24608681"/>
<keyword evidence="3" id="KW-1185">Reference proteome</keyword>
<dbReference type="GeneID" id="24608681"/>
<sequence>MYIGNGNALAWAKQAHSVAHSSHSAHRPTQAQPRNPTHPFPGTWSAGACPVHPDSKSTPKSHQSLYYPPTSMTPPTFFLNILRSSFLNIWILVVNSESSTYNSSCSCSIATIFKRMQPISINSYQF</sequence>
<dbReference type="Proteomes" id="UP000030205">
    <property type="component" value="Segment"/>
</dbReference>
<dbReference type="RefSeq" id="YP_009152014.1">
    <property type="nucleotide sequence ID" value="NC_027378.1"/>
</dbReference>
<gene>
    <name evidence="2" type="ORF">CPT_Seurat70</name>
</gene>
<feature type="region of interest" description="Disordered" evidence="1">
    <location>
        <begin position="20"/>
        <end position="62"/>
    </location>
</feature>
<name>A0A0A0RW51_9CAUD</name>
<evidence type="ECO:0000313" key="3">
    <source>
        <dbReference type="Proteomes" id="UP000030205"/>
    </source>
</evidence>
<protein>
    <submittedName>
        <fullName evidence="2">Uncharacterized protein</fullName>
    </submittedName>
</protein>